<keyword evidence="10" id="KW-0479">Metal-binding</keyword>
<dbReference type="InterPro" id="IPR003691">
    <property type="entry name" value="FluC"/>
</dbReference>
<evidence type="ECO:0000256" key="7">
    <source>
        <dbReference type="ARBA" id="ARBA00035120"/>
    </source>
</evidence>
<evidence type="ECO:0000256" key="2">
    <source>
        <dbReference type="ARBA" id="ARBA00022475"/>
    </source>
</evidence>
<feature type="binding site" evidence="10">
    <location>
        <position position="80"/>
    </location>
    <ligand>
        <name>Na(+)</name>
        <dbReference type="ChEBI" id="CHEBI:29101"/>
        <note>structural</note>
    </ligand>
</feature>
<protein>
    <recommendedName>
        <fullName evidence="10">Fluoride-specific ion channel FluC</fullName>
    </recommendedName>
</protein>
<keyword evidence="12" id="KW-1185">Reference proteome</keyword>
<keyword evidence="2 10" id="KW-1003">Cell membrane</keyword>
<comment type="activity regulation">
    <text evidence="10">Na(+) is not transported, but it plays an essential structural role and its presence is essential for fluoride channel function.</text>
</comment>
<dbReference type="GO" id="GO:0140114">
    <property type="term" value="P:cellular detoxification of fluoride"/>
    <property type="evidence" value="ECO:0007669"/>
    <property type="project" value="UniProtKB-UniRule"/>
</dbReference>
<keyword evidence="6 10" id="KW-0407">Ion channel</keyword>
<organism evidence="11 12">
    <name type="scientific">Arcanobacterium bovis</name>
    <dbReference type="NCBI Taxonomy" id="2529275"/>
    <lineage>
        <taxon>Bacteria</taxon>
        <taxon>Bacillati</taxon>
        <taxon>Actinomycetota</taxon>
        <taxon>Actinomycetes</taxon>
        <taxon>Actinomycetales</taxon>
        <taxon>Actinomycetaceae</taxon>
        <taxon>Arcanobacterium</taxon>
    </lineage>
</organism>
<dbReference type="EMBL" id="SJDT01000002">
    <property type="protein sequence ID" value="TBW22798.1"/>
    <property type="molecule type" value="Genomic_DNA"/>
</dbReference>
<gene>
    <name evidence="10" type="primary">fluC</name>
    <name evidence="10" type="synonym">crcB</name>
    <name evidence="11" type="ORF">EZJ44_02525</name>
</gene>
<evidence type="ECO:0000313" key="11">
    <source>
        <dbReference type="EMBL" id="TBW22798.1"/>
    </source>
</evidence>
<reference evidence="11 12" key="1">
    <citation type="submission" date="2019-02" db="EMBL/GenBank/DDBJ databases">
        <title>Arcanobacterium bovis sp. nov., isolated from the milk of a cow with mastitis.</title>
        <authorList>
            <person name="Sammra O."/>
            <person name="Foster G."/>
            <person name="Hassan A."/>
            <person name="Alssahen M."/>
            <person name="Laemmler C."/>
            <person name="Borowiak M."/>
            <person name="Malorny B."/>
            <person name="Abdulmawjood A."/>
        </authorList>
    </citation>
    <scope>NUCLEOTIDE SEQUENCE [LARGE SCALE GENOMIC DNA]</scope>
    <source>
        <strain evidence="11 12">C605018/01/1</strain>
    </source>
</reference>
<sequence>MSVLLSLIEVFCGGVCGVLARYGVNLALHTTSTPFPLGIFFINLSGCFTLGFLSQRLAVSAINPATQQHIRLFLGTGVLGGFTTYSALIVDTNLLLANKHPLLALTYPITSVGLGIVCAGLGVIAARATAKGSARRRREIPVTKHRVSGDGGAQ</sequence>
<keyword evidence="10" id="KW-0915">Sodium</keyword>
<dbReference type="Proteomes" id="UP000293036">
    <property type="component" value="Unassembled WGS sequence"/>
</dbReference>
<comment type="function">
    <text evidence="9 10">Fluoride-specific ion channel. Important for reducing fluoride concentration in the cell, thus reducing its toxicity.</text>
</comment>
<feature type="transmembrane region" description="Helical" evidence="10">
    <location>
        <begin position="102"/>
        <end position="128"/>
    </location>
</feature>
<evidence type="ECO:0000256" key="9">
    <source>
        <dbReference type="ARBA" id="ARBA00049940"/>
    </source>
</evidence>
<keyword evidence="10" id="KW-0406">Ion transport</keyword>
<evidence type="ECO:0000256" key="8">
    <source>
        <dbReference type="ARBA" id="ARBA00035585"/>
    </source>
</evidence>
<keyword evidence="3 10" id="KW-0812">Transmembrane</keyword>
<keyword evidence="4 10" id="KW-1133">Transmembrane helix</keyword>
<name>A0A4Q9V2K3_9ACTO</name>
<dbReference type="AlphaFoldDB" id="A0A4Q9V2K3"/>
<accession>A0A4Q9V2K3</accession>
<feature type="transmembrane region" description="Helical" evidence="10">
    <location>
        <begin position="36"/>
        <end position="58"/>
    </location>
</feature>
<evidence type="ECO:0000256" key="3">
    <source>
        <dbReference type="ARBA" id="ARBA00022692"/>
    </source>
</evidence>
<dbReference type="PANTHER" id="PTHR28259">
    <property type="entry name" value="FLUORIDE EXPORT PROTEIN 1-RELATED"/>
    <property type="match status" value="1"/>
</dbReference>
<evidence type="ECO:0000256" key="6">
    <source>
        <dbReference type="ARBA" id="ARBA00023303"/>
    </source>
</evidence>
<keyword evidence="10" id="KW-0813">Transport</keyword>
<evidence type="ECO:0000313" key="12">
    <source>
        <dbReference type="Proteomes" id="UP000293036"/>
    </source>
</evidence>
<comment type="catalytic activity">
    <reaction evidence="8">
        <text>fluoride(in) = fluoride(out)</text>
        <dbReference type="Rhea" id="RHEA:76159"/>
        <dbReference type="ChEBI" id="CHEBI:17051"/>
    </reaction>
    <physiologicalReaction direction="left-to-right" evidence="8">
        <dbReference type="Rhea" id="RHEA:76160"/>
    </physiologicalReaction>
</comment>
<comment type="subcellular location">
    <subcellularLocation>
        <location evidence="1 10">Cell membrane</location>
        <topology evidence="1 10">Multi-pass membrane protein</topology>
    </subcellularLocation>
</comment>
<evidence type="ECO:0000256" key="5">
    <source>
        <dbReference type="ARBA" id="ARBA00023136"/>
    </source>
</evidence>
<dbReference type="PANTHER" id="PTHR28259:SF1">
    <property type="entry name" value="FLUORIDE EXPORT PROTEIN 1-RELATED"/>
    <property type="match status" value="1"/>
</dbReference>
<dbReference type="Pfam" id="PF02537">
    <property type="entry name" value="CRCB"/>
    <property type="match status" value="1"/>
</dbReference>
<dbReference type="GO" id="GO:0005886">
    <property type="term" value="C:plasma membrane"/>
    <property type="evidence" value="ECO:0007669"/>
    <property type="project" value="UniProtKB-SubCell"/>
</dbReference>
<comment type="caution">
    <text evidence="11">The sequence shown here is derived from an EMBL/GenBank/DDBJ whole genome shotgun (WGS) entry which is preliminary data.</text>
</comment>
<feature type="binding site" evidence="10">
    <location>
        <position position="83"/>
    </location>
    <ligand>
        <name>Na(+)</name>
        <dbReference type="ChEBI" id="CHEBI:29101"/>
        <note>structural</note>
    </ligand>
</feature>
<dbReference type="GO" id="GO:0046872">
    <property type="term" value="F:metal ion binding"/>
    <property type="evidence" value="ECO:0007669"/>
    <property type="project" value="UniProtKB-KW"/>
</dbReference>
<keyword evidence="5 10" id="KW-0472">Membrane</keyword>
<dbReference type="HAMAP" id="MF_00454">
    <property type="entry name" value="FluC"/>
    <property type="match status" value="1"/>
</dbReference>
<proteinExistence type="inferred from homology"/>
<evidence type="ECO:0000256" key="1">
    <source>
        <dbReference type="ARBA" id="ARBA00004651"/>
    </source>
</evidence>
<feature type="transmembrane region" description="Helical" evidence="10">
    <location>
        <begin position="70"/>
        <end position="90"/>
    </location>
</feature>
<evidence type="ECO:0000256" key="4">
    <source>
        <dbReference type="ARBA" id="ARBA00022989"/>
    </source>
</evidence>
<dbReference type="OrthoDB" id="5148600at2"/>
<comment type="similarity">
    <text evidence="7 10">Belongs to the fluoride channel Fluc/FEX (TC 1.A.43) family.</text>
</comment>
<evidence type="ECO:0000256" key="10">
    <source>
        <dbReference type="HAMAP-Rule" id="MF_00454"/>
    </source>
</evidence>
<dbReference type="GO" id="GO:0062054">
    <property type="term" value="F:fluoride channel activity"/>
    <property type="evidence" value="ECO:0007669"/>
    <property type="project" value="UniProtKB-UniRule"/>
</dbReference>